<feature type="domain" description="TonB-dependent receptor plug" evidence="11">
    <location>
        <begin position="57"/>
        <end position="147"/>
    </location>
</feature>
<dbReference type="GO" id="GO:0009279">
    <property type="term" value="C:cell outer membrane"/>
    <property type="evidence" value="ECO:0007669"/>
    <property type="project" value="UniProtKB-SubCell"/>
</dbReference>
<dbReference type="InterPro" id="IPR000531">
    <property type="entry name" value="Beta-barrel_TonB"/>
</dbReference>
<dbReference type="EMBL" id="CACRSK010000006">
    <property type="protein sequence ID" value="VYT00553.1"/>
    <property type="molecule type" value="Genomic_DNA"/>
</dbReference>
<evidence type="ECO:0000259" key="10">
    <source>
        <dbReference type="Pfam" id="PF00593"/>
    </source>
</evidence>
<evidence type="ECO:0000313" key="12">
    <source>
        <dbReference type="EMBL" id="VYT00553.1"/>
    </source>
</evidence>
<dbReference type="Pfam" id="PF00593">
    <property type="entry name" value="TonB_dep_Rec_b-barrel"/>
    <property type="match status" value="1"/>
</dbReference>
<comment type="similarity">
    <text evidence="8 9">Belongs to the TonB-dependent receptor family.</text>
</comment>
<evidence type="ECO:0000256" key="6">
    <source>
        <dbReference type="ARBA" id="ARBA00023136"/>
    </source>
</evidence>
<dbReference type="InterPro" id="IPR039426">
    <property type="entry name" value="TonB-dep_rcpt-like"/>
</dbReference>
<dbReference type="PANTHER" id="PTHR30069">
    <property type="entry name" value="TONB-DEPENDENT OUTER MEMBRANE RECEPTOR"/>
    <property type="match status" value="1"/>
</dbReference>
<keyword evidence="2 8" id="KW-0813">Transport</keyword>
<proteinExistence type="inferred from homology"/>
<name>A0A6N2T6D0_9BACT</name>
<keyword evidence="6 8" id="KW-0472">Membrane</keyword>
<dbReference type="InterPro" id="IPR012910">
    <property type="entry name" value="Plug_dom"/>
</dbReference>
<dbReference type="Gene3D" id="2.170.130.10">
    <property type="entry name" value="TonB-dependent receptor, plug domain"/>
    <property type="match status" value="1"/>
</dbReference>
<dbReference type="GO" id="GO:0044718">
    <property type="term" value="P:siderophore transmembrane transport"/>
    <property type="evidence" value="ECO:0007669"/>
    <property type="project" value="TreeGrafter"/>
</dbReference>
<dbReference type="SUPFAM" id="SSF56935">
    <property type="entry name" value="Porins"/>
    <property type="match status" value="1"/>
</dbReference>
<dbReference type="InterPro" id="IPR037066">
    <property type="entry name" value="Plug_dom_sf"/>
</dbReference>
<keyword evidence="3 8" id="KW-1134">Transmembrane beta strand</keyword>
<keyword evidence="7 8" id="KW-0998">Cell outer membrane</keyword>
<keyword evidence="12" id="KW-0675">Receptor</keyword>
<evidence type="ECO:0000259" key="11">
    <source>
        <dbReference type="Pfam" id="PF07715"/>
    </source>
</evidence>
<evidence type="ECO:0000256" key="3">
    <source>
        <dbReference type="ARBA" id="ARBA00022452"/>
    </source>
</evidence>
<evidence type="ECO:0000256" key="1">
    <source>
        <dbReference type="ARBA" id="ARBA00004571"/>
    </source>
</evidence>
<evidence type="ECO:0000256" key="7">
    <source>
        <dbReference type="ARBA" id="ARBA00023237"/>
    </source>
</evidence>
<dbReference type="PROSITE" id="PS52016">
    <property type="entry name" value="TONB_DEPENDENT_REC_3"/>
    <property type="match status" value="1"/>
</dbReference>
<feature type="domain" description="TonB-dependent receptor-like beta-barrel" evidence="10">
    <location>
        <begin position="291"/>
        <end position="712"/>
    </location>
</feature>
<evidence type="ECO:0000256" key="9">
    <source>
        <dbReference type="RuleBase" id="RU003357"/>
    </source>
</evidence>
<dbReference type="AlphaFoldDB" id="A0A6N2T6D0"/>
<reference evidence="12" key="1">
    <citation type="submission" date="2019-11" db="EMBL/GenBank/DDBJ databases">
        <authorList>
            <person name="Feng L."/>
        </authorList>
    </citation>
    <scope>NUCLEOTIDE SEQUENCE</scope>
    <source>
        <strain evidence="12">CUreolyticusLFYP111</strain>
    </source>
</reference>
<organism evidence="12">
    <name type="scientific">Campylobacter ureolyticus</name>
    <dbReference type="NCBI Taxonomy" id="827"/>
    <lineage>
        <taxon>Bacteria</taxon>
        <taxon>Pseudomonadati</taxon>
        <taxon>Campylobacterota</taxon>
        <taxon>Epsilonproteobacteria</taxon>
        <taxon>Campylobacterales</taxon>
        <taxon>Campylobacteraceae</taxon>
        <taxon>Campylobacter</taxon>
    </lineage>
</organism>
<gene>
    <name evidence="12" type="ORF">CULFYP111_01200</name>
</gene>
<comment type="subcellular location">
    <subcellularLocation>
        <location evidence="1 8">Cell outer membrane</location>
        <topology evidence="1 8">Multi-pass membrane protein</topology>
    </subcellularLocation>
</comment>
<evidence type="ECO:0000256" key="8">
    <source>
        <dbReference type="PROSITE-ProRule" id="PRU01360"/>
    </source>
</evidence>
<dbReference type="Pfam" id="PF07715">
    <property type="entry name" value="Plug"/>
    <property type="match status" value="1"/>
</dbReference>
<evidence type="ECO:0000256" key="2">
    <source>
        <dbReference type="ARBA" id="ARBA00022448"/>
    </source>
</evidence>
<dbReference type="GO" id="GO:0015344">
    <property type="term" value="F:siderophore uptake transmembrane transporter activity"/>
    <property type="evidence" value="ECO:0007669"/>
    <property type="project" value="TreeGrafter"/>
</dbReference>
<dbReference type="PANTHER" id="PTHR30069:SF50">
    <property type="entry name" value="TONB-DEPENDENT RECEPTOR HI_1217-RELATED"/>
    <property type="match status" value="1"/>
</dbReference>
<sequence length="760" mass="85464">MSKKGLFLFGFLLCLSVQSKEIDFDTLEVSAKEIKSDDKSFVTPGAISSRSGVGESTQSIDSIVRSMPGSYTNTDQTQGTVQVNIRGMSGFGRVNTMVDGVTQTFFGTSADNGKYHTNDGNMATSAYGAMIDQNFLVAVDVTKGTFSDGHGGLMGSANFRTIGVDDLVRDDKIFGFLGRYSHGTNGIGYNYMGSVAAKTQLQNGGSIGALFGYSGRKISQNYKVGGGGKIEDQKIPNPNYDPNEPIDEWNKPYLSTRPFHTDELTQRPKSYLFKIEAKPDEYNKAILSYRRYENLLAGRDMINDNYQADYNFNPNNLIDLNLLVAYNQGKQKYLSDAAFFGRTDMSKNGNLKGINDALTLNLNNTAKFHIDNIALTSKFGINYLSNEYKNTMDMKLPGAESIPFQPRGKQKITTLFLDNKINYSVFELSTNLNLQKWNIKGHKPKCDANRFCFPMTAADVDRSDTEFNYSFMLSAKFDDLFMPFASYSKTTRPPNVQEMFFPVNEGNSINPFLRPEVAKTWQIGFNGYKENLLLDDDVLGFKVLYYKTNVDDFIYNKSFYTTDAFMIHLNQTELTKFSGVEAEFSYDMQKFYLKASYSKQKSNQIVNETSGVGPNSFAGYTEMTELPKDYATIDIGTRLLNKKLIVGMLAKYTGSAKRVTVNDVDRHNPNDPNDTFPEFNTEKLPKIPTVYDLYVVAKPKENLTFKFEIQNLFDKNYMDALNAFNGTSNQLSYDANGNDIHLFDNKARGRTIIGSFEYKF</sequence>
<evidence type="ECO:0000256" key="4">
    <source>
        <dbReference type="ARBA" id="ARBA00022692"/>
    </source>
</evidence>
<protein>
    <submittedName>
        <fullName evidence="12">Putative TonB-dependent receptor</fullName>
    </submittedName>
</protein>
<keyword evidence="5 9" id="KW-0798">TonB box</keyword>
<dbReference type="InterPro" id="IPR036942">
    <property type="entry name" value="Beta-barrel_TonB_sf"/>
</dbReference>
<accession>A0A6N2T6D0</accession>
<keyword evidence="4 8" id="KW-0812">Transmembrane</keyword>
<dbReference type="Gene3D" id="2.40.170.20">
    <property type="entry name" value="TonB-dependent receptor, beta-barrel domain"/>
    <property type="match status" value="1"/>
</dbReference>
<dbReference type="RefSeq" id="WP_156847517.1">
    <property type="nucleotide sequence ID" value="NZ_CACRSK010000006.1"/>
</dbReference>
<evidence type="ECO:0000256" key="5">
    <source>
        <dbReference type="ARBA" id="ARBA00023077"/>
    </source>
</evidence>